<keyword evidence="4" id="KW-0732">Signal</keyword>
<evidence type="ECO:0000313" key="6">
    <source>
        <dbReference type="Proteomes" id="UP001497512"/>
    </source>
</evidence>
<feature type="region of interest" description="Disordered" evidence="2">
    <location>
        <begin position="38"/>
        <end position="59"/>
    </location>
</feature>
<feature type="compositionally biased region" description="Acidic residues" evidence="2">
    <location>
        <begin position="369"/>
        <end position="380"/>
    </location>
</feature>
<gene>
    <name evidence="5" type="ORF">CSSPTR1EN2_LOCUS21970</name>
</gene>
<evidence type="ECO:0000313" key="5">
    <source>
        <dbReference type="EMBL" id="CAK9234057.1"/>
    </source>
</evidence>
<dbReference type="Proteomes" id="UP001497512">
    <property type="component" value="Chromosome 8"/>
</dbReference>
<keyword evidence="1" id="KW-0175">Coiled coil</keyword>
<feature type="compositionally biased region" description="Basic and acidic residues" evidence="2">
    <location>
        <begin position="710"/>
        <end position="725"/>
    </location>
</feature>
<evidence type="ECO:0000256" key="2">
    <source>
        <dbReference type="SAM" id="MobiDB-lite"/>
    </source>
</evidence>
<feature type="compositionally biased region" description="Basic and acidic residues" evidence="2">
    <location>
        <begin position="470"/>
        <end position="482"/>
    </location>
</feature>
<keyword evidence="6" id="KW-1185">Reference proteome</keyword>
<proteinExistence type="predicted"/>
<evidence type="ECO:0000256" key="4">
    <source>
        <dbReference type="SAM" id="SignalP"/>
    </source>
</evidence>
<feature type="compositionally biased region" description="Basic and acidic residues" evidence="2">
    <location>
        <begin position="491"/>
        <end position="510"/>
    </location>
</feature>
<feature type="transmembrane region" description="Helical" evidence="3">
    <location>
        <begin position="844"/>
        <end position="867"/>
    </location>
</feature>
<feature type="compositionally biased region" description="Acidic residues" evidence="2">
    <location>
        <begin position="666"/>
        <end position="675"/>
    </location>
</feature>
<feature type="compositionally biased region" description="Basic and acidic residues" evidence="2">
    <location>
        <begin position="279"/>
        <end position="292"/>
    </location>
</feature>
<keyword evidence="3" id="KW-1133">Transmembrane helix</keyword>
<name>A0ABP0UZG2_9BRYO</name>
<feature type="compositionally biased region" description="Basic and acidic residues" evidence="2">
    <location>
        <begin position="539"/>
        <end position="553"/>
    </location>
</feature>
<dbReference type="EMBL" id="OZ019900">
    <property type="protein sequence ID" value="CAK9234057.1"/>
    <property type="molecule type" value="Genomic_DNA"/>
</dbReference>
<feature type="compositionally biased region" description="Acidic residues" evidence="2">
    <location>
        <begin position="218"/>
        <end position="228"/>
    </location>
</feature>
<evidence type="ECO:0000256" key="1">
    <source>
        <dbReference type="SAM" id="Coils"/>
    </source>
</evidence>
<feature type="compositionally biased region" description="Acidic residues" evidence="2">
    <location>
        <begin position="403"/>
        <end position="417"/>
    </location>
</feature>
<feature type="coiled-coil region" evidence="1">
    <location>
        <begin position="121"/>
        <end position="179"/>
    </location>
</feature>
<dbReference type="PANTHER" id="PTHR35310">
    <property type="entry name" value="CELL WALL INTEGRITY/STRESS RESPONSE COMPONENT-LIKE PROTEIN"/>
    <property type="match status" value="1"/>
</dbReference>
<dbReference type="PANTHER" id="PTHR35310:SF1">
    <property type="entry name" value="CELL WALL INTEGRITY_STRESS RESPONSE COMPONENT-LIKE PROTEIN"/>
    <property type="match status" value="1"/>
</dbReference>
<feature type="region of interest" description="Disordered" evidence="2">
    <location>
        <begin position="470"/>
        <end position="726"/>
    </location>
</feature>
<accession>A0ABP0UZG2</accession>
<feature type="transmembrane region" description="Helical" evidence="3">
    <location>
        <begin position="951"/>
        <end position="970"/>
    </location>
</feature>
<feature type="compositionally biased region" description="Basic and acidic residues" evidence="2">
    <location>
        <begin position="676"/>
        <end position="701"/>
    </location>
</feature>
<feature type="region of interest" description="Disordered" evidence="2">
    <location>
        <begin position="209"/>
        <end position="420"/>
    </location>
</feature>
<feature type="compositionally biased region" description="Acidic residues" evidence="2">
    <location>
        <begin position="555"/>
        <end position="564"/>
    </location>
</feature>
<feature type="compositionally biased region" description="Acidic residues" evidence="2">
    <location>
        <begin position="254"/>
        <end position="267"/>
    </location>
</feature>
<feature type="compositionally biased region" description="Basic and acidic residues" evidence="2">
    <location>
        <begin position="645"/>
        <end position="664"/>
    </location>
</feature>
<feature type="transmembrane region" description="Helical" evidence="3">
    <location>
        <begin position="879"/>
        <end position="899"/>
    </location>
</feature>
<evidence type="ECO:0000256" key="3">
    <source>
        <dbReference type="SAM" id="Phobius"/>
    </source>
</evidence>
<sequence length="989" mass="110990">MRMMMMESPQFCACIFLIFLCFVEEPFTAAALKPPKYGPIGEGNIMPTDGGGSGGAMEQALGSNLGQGRVLEAIINEVNVPKEMALKDEKDVEETKLQQQQVGASTSFDLLQKALGLKYGWMQQEKEKGQLEEEEEEEEKTGNKVVQALNTTMTEKKNLKNGELELKAEENKLSISEAQEVVEEEEEGSIPVKMKVDHETELRLVEGKRLSNFNAQEEVVDEQEEEESAPVKKKVANESELKAAAANKKKVLESEDQEAVEEEEEESIPVTKKGPNETVLKEEEKELSKFEDQEAVEDREEAVPHAMKKLRKETELTEAADEKKLSGSELSLGALEEEEKEEAIPQRKRVGKETNMIIAADEKNLSESETQEVMDEEEEERLPLKKKLGKQTNLTAADKELSESESQEAMDKEEEEAFSVKKKIGKETSLIASDKKELSASEVQEAMEAQEAIFVKKKVGKEANLTVAEEKELSEAEAQKAVEEEDEETFPVEKKVGKNKIEPNAAEEKGLSISETQEAVKEEEEESIFVMKKMGNKTGLKETEEKKLSKSDSQEAVEEEEDENKESIFVKQKQGTKTGLKAKEEKVLPESEAQETVEESILAKKKLGSITELKAADEKELSKTEAQNLVEVEEEEESVPVQKKVGMETDLKATEDKNLLKYEPQDAVDEDEEESIPVKKKVEKETDLKAMKDKKLSKPEAQEAAEEEKEEKNKEKNKGDNKSLEGMRMNNSQTAAEEADPALDLDPVEIDLLQEVQDLPANLQQTVGAVTTHLLPKIQQISGQSKDSFDKINKNLASSFLPLIGEKYAPVIATIVSYCLLMLPFGVVLFLCERMRSILTLQKVLLFINIYLAVYFSILFALALGLGAEPISFFYKNSMSSYIILQLLQAFGYIIYMLLQTADILFTCSTGTLLGKWSAAMQCLLAMMVGLHYYVTVFHRAMARKAPYTSWKYYGLYCLSFFVCCLLSRVQRGKREYIPLGNETTDKKK</sequence>
<feature type="chain" id="PRO_5046648313" evidence="4">
    <location>
        <begin position="32"/>
        <end position="989"/>
    </location>
</feature>
<organism evidence="5 6">
    <name type="scientific">Sphagnum troendelagicum</name>
    <dbReference type="NCBI Taxonomy" id="128251"/>
    <lineage>
        <taxon>Eukaryota</taxon>
        <taxon>Viridiplantae</taxon>
        <taxon>Streptophyta</taxon>
        <taxon>Embryophyta</taxon>
        <taxon>Bryophyta</taxon>
        <taxon>Sphagnophytina</taxon>
        <taxon>Sphagnopsida</taxon>
        <taxon>Sphagnales</taxon>
        <taxon>Sphagnaceae</taxon>
        <taxon>Sphagnum</taxon>
    </lineage>
</organism>
<feature type="compositionally biased region" description="Basic and acidic residues" evidence="2">
    <location>
        <begin position="614"/>
        <end position="623"/>
    </location>
</feature>
<feature type="transmembrane region" description="Helical" evidence="3">
    <location>
        <begin position="808"/>
        <end position="832"/>
    </location>
</feature>
<keyword evidence="3" id="KW-0472">Membrane</keyword>
<protein>
    <submittedName>
        <fullName evidence="5">Uncharacterized protein</fullName>
    </submittedName>
</protein>
<keyword evidence="3" id="KW-0812">Transmembrane</keyword>
<feature type="compositionally biased region" description="Basic and acidic residues" evidence="2">
    <location>
        <begin position="312"/>
        <end position="326"/>
    </location>
</feature>
<reference evidence="5" key="1">
    <citation type="submission" date="2024-02" db="EMBL/GenBank/DDBJ databases">
        <authorList>
            <consortium name="ELIXIR-Norway"/>
            <consortium name="Elixir Norway"/>
        </authorList>
    </citation>
    <scope>NUCLEOTIDE SEQUENCE</scope>
</reference>
<feature type="transmembrane region" description="Helical" evidence="3">
    <location>
        <begin position="919"/>
        <end position="939"/>
    </location>
</feature>
<feature type="signal peptide" evidence="4">
    <location>
        <begin position="1"/>
        <end position="31"/>
    </location>
</feature>